<accession>A0A6P0HK44</accession>
<evidence type="ECO:0000256" key="5">
    <source>
        <dbReference type="ARBA" id="ARBA00023136"/>
    </source>
</evidence>
<protein>
    <recommendedName>
        <fullName evidence="7">Cell division protein CrgA</fullName>
    </recommendedName>
</protein>
<dbReference type="HAMAP" id="MF_00631">
    <property type="entry name" value="CrgA"/>
    <property type="match status" value="1"/>
</dbReference>
<dbReference type="AlphaFoldDB" id="A0A6P0HK44"/>
<dbReference type="Proteomes" id="UP000468687">
    <property type="component" value="Unassembled WGS sequence"/>
</dbReference>
<evidence type="ECO:0000256" key="3">
    <source>
        <dbReference type="ARBA" id="ARBA00022692"/>
    </source>
</evidence>
<evidence type="ECO:0000256" key="6">
    <source>
        <dbReference type="ARBA" id="ARBA00023306"/>
    </source>
</evidence>
<evidence type="ECO:0000256" key="4">
    <source>
        <dbReference type="ARBA" id="ARBA00022989"/>
    </source>
</evidence>
<dbReference type="GO" id="GO:0005886">
    <property type="term" value="C:plasma membrane"/>
    <property type="evidence" value="ECO:0007669"/>
    <property type="project" value="UniProtKB-SubCell"/>
</dbReference>
<keyword evidence="2 7" id="KW-0132">Cell division</keyword>
<organism evidence="8 9">
    <name type="scientific">Nocardioides zeae</name>
    <dbReference type="NCBI Taxonomy" id="1457234"/>
    <lineage>
        <taxon>Bacteria</taxon>
        <taxon>Bacillati</taxon>
        <taxon>Actinomycetota</taxon>
        <taxon>Actinomycetes</taxon>
        <taxon>Propionibacteriales</taxon>
        <taxon>Nocardioidaceae</taxon>
        <taxon>Nocardioides</taxon>
    </lineage>
</organism>
<comment type="similarity">
    <text evidence="7">Belongs to the CrgA family.</text>
</comment>
<keyword evidence="6 7" id="KW-0131">Cell cycle</keyword>
<proteinExistence type="inferred from homology"/>
<comment type="caution">
    <text evidence="8">The sequence shown here is derived from an EMBL/GenBank/DDBJ whole genome shotgun (WGS) entry which is preliminary data.</text>
</comment>
<reference evidence="8 9" key="1">
    <citation type="journal article" date="2014" name="Int. J. Syst. Evol. Microbiol.">
        <title>Nocardioides zeae sp. nov., isolated from the stem of Zea mays.</title>
        <authorList>
            <person name="Glaeser S.P."/>
            <person name="McInroy J.A."/>
            <person name="Busse H.J."/>
            <person name="Kampfer P."/>
        </authorList>
    </citation>
    <scope>NUCLEOTIDE SEQUENCE [LARGE SCALE GENOMIC DNA]</scope>
    <source>
        <strain evidence="8 9">JCM 30728</strain>
    </source>
</reference>
<dbReference type="Pfam" id="PF06781">
    <property type="entry name" value="CrgA"/>
    <property type="match status" value="1"/>
</dbReference>
<feature type="transmembrane region" description="Helical" evidence="7">
    <location>
        <begin position="44"/>
        <end position="63"/>
    </location>
</feature>
<keyword evidence="1 7" id="KW-1003">Cell membrane</keyword>
<dbReference type="GO" id="GO:0051301">
    <property type="term" value="P:cell division"/>
    <property type="evidence" value="ECO:0007669"/>
    <property type="project" value="UniProtKB-UniRule"/>
</dbReference>
<evidence type="ECO:0000256" key="2">
    <source>
        <dbReference type="ARBA" id="ARBA00022618"/>
    </source>
</evidence>
<evidence type="ECO:0000313" key="9">
    <source>
        <dbReference type="Proteomes" id="UP000468687"/>
    </source>
</evidence>
<evidence type="ECO:0000313" key="8">
    <source>
        <dbReference type="EMBL" id="NEN78015.1"/>
    </source>
</evidence>
<dbReference type="InterPro" id="IPR009619">
    <property type="entry name" value="CrgA"/>
</dbReference>
<keyword evidence="9" id="KW-1185">Reference proteome</keyword>
<feature type="transmembrane region" description="Helical" evidence="7">
    <location>
        <begin position="103"/>
        <end position="128"/>
    </location>
</feature>
<keyword evidence="4 7" id="KW-1133">Transmembrane helix</keyword>
<feature type="transmembrane region" description="Helical" evidence="7">
    <location>
        <begin position="75"/>
        <end position="97"/>
    </location>
</feature>
<evidence type="ECO:0000256" key="1">
    <source>
        <dbReference type="ARBA" id="ARBA00022475"/>
    </source>
</evidence>
<comment type="caution">
    <text evidence="7">Lacks conserved residue(s) required for the propagation of feature annotation.</text>
</comment>
<evidence type="ECO:0000256" key="7">
    <source>
        <dbReference type="HAMAP-Rule" id="MF_00631"/>
    </source>
</evidence>
<keyword evidence="3 7" id="KW-0812">Transmembrane</keyword>
<comment type="subcellular location">
    <subcellularLocation>
        <location evidence="7">Cell membrane</location>
        <topology evidence="7">Multi-pass membrane protein</topology>
    </subcellularLocation>
</comment>
<name>A0A6P0HK44_9ACTN</name>
<dbReference type="EMBL" id="JAAGXA010000004">
    <property type="protein sequence ID" value="NEN78015.1"/>
    <property type="molecule type" value="Genomic_DNA"/>
</dbReference>
<keyword evidence="5 7" id="KW-0472">Membrane</keyword>
<sequence length="132" mass="14495">MVLLVVAGIAWIALTWRSLGLDTFDEWSLIPDGEQPRRWVWELGLWNYAIGFGAILLGLIVGAHPSTPLGRGNGVVVGMLACFGIGLLWICTFYLFADDISSIWVFGALGQWNLVVGIAFMAVGFSYATKWE</sequence>
<comment type="function">
    <text evidence="7">Involved in cell division.</text>
</comment>
<gene>
    <name evidence="7" type="primary">crgA</name>
    <name evidence="8" type="ORF">G3T38_06970</name>
</gene>